<dbReference type="InterPro" id="IPR055411">
    <property type="entry name" value="LRR_FXL15/At3g58940/PEG3-like"/>
</dbReference>
<gene>
    <name evidence="3" type="ORF">CKAN_02552300</name>
</gene>
<comment type="caution">
    <text evidence="3">The sequence shown here is derived from an EMBL/GenBank/DDBJ whole genome shotgun (WGS) entry which is preliminary data.</text>
</comment>
<evidence type="ECO:0000313" key="3">
    <source>
        <dbReference type="EMBL" id="RWR96154.1"/>
    </source>
</evidence>
<dbReference type="InterPro" id="IPR050232">
    <property type="entry name" value="FBL13/AtMIF1-like"/>
</dbReference>
<keyword evidence="4" id="KW-1185">Reference proteome</keyword>
<dbReference type="InterPro" id="IPR032675">
    <property type="entry name" value="LRR_dom_sf"/>
</dbReference>
<dbReference type="InterPro" id="IPR006566">
    <property type="entry name" value="FBD"/>
</dbReference>
<reference evidence="3 4" key="1">
    <citation type="journal article" date="2019" name="Nat. Plants">
        <title>Stout camphor tree genome fills gaps in understanding of flowering plant genome evolution.</title>
        <authorList>
            <person name="Chaw S.M."/>
            <person name="Liu Y.C."/>
            <person name="Wu Y.W."/>
            <person name="Wang H.Y."/>
            <person name="Lin C.I."/>
            <person name="Wu C.S."/>
            <person name="Ke H.M."/>
            <person name="Chang L.Y."/>
            <person name="Hsu C.Y."/>
            <person name="Yang H.T."/>
            <person name="Sudianto E."/>
            <person name="Hsu M.H."/>
            <person name="Wu K.P."/>
            <person name="Wang L.N."/>
            <person name="Leebens-Mack J.H."/>
            <person name="Tsai I.J."/>
        </authorList>
    </citation>
    <scope>NUCLEOTIDE SEQUENCE [LARGE SCALE GENOMIC DNA]</scope>
    <source>
        <strain evidence="4">cv. Chaw 1501</strain>
        <tissue evidence="3">Young leaves</tissue>
    </source>
</reference>
<protein>
    <submittedName>
        <fullName evidence="3">F-box/RNI/FBD-like domain-containing protein</fullName>
    </submittedName>
</protein>
<dbReference type="PANTHER" id="PTHR31900:SF32">
    <property type="entry name" value="F-BOX_RNI_FBD-LIKE DOMAIN PROTEIN"/>
    <property type="match status" value="1"/>
</dbReference>
<dbReference type="Pfam" id="PF24758">
    <property type="entry name" value="LRR_At5g56370"/>
    <property type="match status" value="1"/>
</dbReference>
<evidence type="ECO:0000313" key="4">
    <source>
        <dbReference type="Proteomes" id="UP000283530"/>
    </source>
</evidence>
<dbReference type="Gene3D" id="3.80.10.10">
    <property type="entry name" value="Ribonuclease Inhibitor"/>
    <property type="match status" value="1"/>
</dbReference>
<dbReference type="OrthoDB" id="588830at2759"/>
<dbReference type="Pfam" id="PF08387">
    <property type="entry name" value="FBD"/>
    <property type="match status" value="1"/>
</dbReference>
<dbReference type="EMBL" id="QPKB01000012">
    <property type="protein sequence ID" value="RWR96154.1"/>
    <property type="molecule type" value="Genomic_DNA"/>
</dbReference>
<name>A0A3S3NPI1_9MAGN</name>
<feature type="domain" description="FBD" evidence="1">
    <location>
        <begin position="300"/>
        <end position="342"/>
    </location>
</feature>
<dbReference type="AlphaFoldDB" id="A0A3S3NPI1"/>
<organism evidence="3 4">
    <name type="scientific">Cinnamomum micranthum f. kanehirae</name>
    <dbReference type="NCBI Taxonomy" id="337451"/>
    <lineage>
        <taxon>Eukaryota</taxon>
        <taxon>Viridiplantae</taxon>
        <taxon>Streptophyta</taxon>
        <taxon>Embryophyta</taxon>
        <taxon>Tracheophyta</taxon>
        <taxon>Spermatophyta</taxon>
        <taxon>Magnoliopsida</taxon>
        <taxon>Magnoliidae</taxon>
        <taxon>Laurales</taxon>
        <taxon>Lauraceae</taxon>
        <taxon>Cinnamomum</taxon>
    </lineage>
</organism>
<feature type="domain" description="F-box/LRR-repeat protein 15/At3g58940/PEG3-like LRR" evidence="2">
    <location>
        <begin position="58"/>
        <end position="181"/>
    </location>
</feature>
<dbReference type="SUPFAM" id="SSF52047">
    <property type="entry name" value="RNI-like"/>
    <property type="match status" value="1"/>
</dbReference>
<evidence type="ECO:0000259" key="2">
    <source>
        <dbReference type="Pfam" id="PF24758"/>
    </source>
</evidence>
<sequence>MEGSIYDHTDQEAKKFISIFYQIFNFRQAPVHGCSLPIFDFKQCLFDLNNFLLFLYKLRIQHLILRNVGRMDNTLSPDLYYFQSLKELGIWDCPVLFPSQFKVLTNLRNLKLIRVRISNRQLEILVSGCPNLENLNLSDCPTLLDFQICAPNLLLLDIEMSEWTRFSLIDAPRLKHVTLSDLVDLSDDLDNSSREKEDKDDHLVKLLMNLSHIERFSIACYKEIFKYTSIEQLPDSLSTGHQLANLKELSIRLALSDVKMVSFLLFLLRSCPNLQQLALEDGSIGPGSPFETDYWEKQRHPKCLINHLTKIQIKNIGLGDRNVLDLMKFFWLNARVLIKMSITINCFRFDWALVKEITANEFFPLKRASPHALIEIKPRGRYECYSFEIYYSSVGVVLFSLTKAREQGLTSIKMMYDAVDVINAIKGADDWFTSSYVLDILECA</sequence>
<evidence type="ECO:0000259" key="1">
    <source>
        <dbReference type="Pfam" id="PF08387"/>
    </source>
</evidence>
<dbReference type="Proteomes" id="UP000283530">
    <property type="component" value="Unassembled WGS sequence"/>
</dbReference>
<dbReference type="PANTHER" id="PTHR31900">
    <property type="entry name" value="F-BOX/RNI SUPERFAMILY PROTEIN-RELATED"/>
    <property type="match status" value="1"/>
</dbReference>
<proteinExistence type="predicted"/>
<accession>A0A3S3NPI1</accession>